<dbReference type="PANTHER" id="PTHR10622">
    <property type="entry name" value="HET DOMAIN-CONTAINING PROTEIN"/>
    <property type="match status" value="1"/>
</dbReference>
<gene>
    <name evidence="1" type="ORF">BT63DRAFT_411145</name>
</gene>
<protein>
    <recommendedName>
        <fullName evidence="3">Heterokaryon incompatibility domain-containing protein</fullName>
    </recommendedName>
</protein>
<keyword evidence="2" id="KW-1185">Reference proteome</keyword>
<dbReference type="AlphaFoldDB" id="A0A6A6UK03"/>
<evidence type="ECO:0008006" key="3">
    <source>
        <dbReference type="Google" id="ProtNLM"/>
    </source>
</evidence>
<dbReference type="PANTHER" id="PTHR10622:SF10">
    <property type="entry name" value="HET DOMAIN-CONTAINING PROTEIN"/>
    <property type="match status" value="1"/>
</dbReference>
<proteinExistence type="predicted"/>
<evidence type="ECO:0000313" key="2">
    <source>
        <dbReference type="Proteomes" id="UP000799302"/>
    </source>
</evidence>
<dbReference type="OrthoDB" id="674604at2759"/>
<organism evidence="1 2">
    <name type="scientific">Microthyrium microscopicum</name>
    <dbReference type="NCBI Taxonomy" id="703497"/>
    <lineage>
        <taxon>Eukaryota</taxon>
        <taxon>Fungi</taxon>
        <taxon>Dikarya</taxon>
        <taxon>Ascomycota</taxon>
        <taxon>Pezizomycotina</taxon>
        <taxon>Dothideomycetes</taxon>
        <taxon>Dothideomycetes incertae sedis</taxon>
        <taxon>Microthyriales</taxon>
        <taxon>Microthyriaceae</taxon>
        <taxon>Microthyrium</taxon>
    </lineage>
</organism>
<dbReference type="EMBL" id="MU004232">
    <property type="protein sequence ID" value="KAF2671797.1"/>
    <property type="molecule type" value="Genomic_DNA"/>
</dbReference>
<name>A0A6A6UK03_9PEZI</name>
<reference evidence="1" key="1">
    <citation type="journal article" date="2020" name="Stud. Mycol.">
        <title>101 Dothideomycetes genomes: a test case for predicting lifestyles and emergence of pathogens.</title>
        <authorList>
            <person name="Haridas S."/>
            <person name="Albert R."/>
            <person name="Binder M."/>
            <person name="Bloem J."/>
            <person name="Labutti K."/>
            <person name="Salamov A."/>
            <person name="Andreopoulos B."/>
            <person name="Baker S."/>
            <person name="Barry K."/>
            <person name="Bills G."/>
            <person name="Bluhm B."/>
            <person name="Cannon C."/>
            <person name="Castanera R."/>
            <person name="Culley D."/>
            <person name="Daum C."/>
            <person name="Ezra D."/>
            <person name="Gonzalez J."/>
            <person name="Henrissat B."/>
            <person name="Kuo A."/>
            <person name="Liang C."/>
            <person name="Lipzen A."/>
            <person name="Lutzoni F."/>
            <person name="Magnuson J."/>
            <person name="Mondo S."/>
            <person name="Nolan M."/>
            <person name="Ohm R."/>
            <person name="Pangilinan J."/>
            <person name="Park H.-J."/>
            <person name="Ramirez L."/>
            <person name="Alfaro M."/>
            <person name="Sun H."/>
            <person name="Tritt A."/>
            <person name="Yoshinaga Y."/>
            <person name="Zwiers L.-H."/>
            <person name="Turgeon B."/>
            <person name="Goodwin S."/>
            <person name="Spatafora J."/>
            <person name="Crous P."/>
            <person name="Grigoriev I."/>
        </authorList>
    </citation>
    <scope>NUCLEOTIDE SEQUENCE</scope>
    <source>
        <strain evidence="1">CBS 115976</strain>
    </source>
</reference>
<dbReference type="Proteomes" id="UP000799302">
    <property type="component" value="Unassembled WGS sequence"/>
</dbReference>
<sequence length="109" mass="12435">MRLLNVHTSQLEEFFGMNIPDYAILSHTSNEEEVTFSEIGTQEATRKKGFKKIDFACKQAIKDKSTYIWIDTCCIDKTSSCLVLLSPYYMAKAPNPSSVSRKKPQSFTR</sequence>
<evidence type="ECO:0000313" key="1">
    <source>
        <dbReference type="EMBL" id="KAF2671797.1"/>
    </source>
</evidence>
<accession>A0A6A6UK03</accession>